<dbReference type="Gene3D" id="3.30.70.1520">
    <property type="entry name" value="Heterotetrameric sarcosine oxidase"/>
    <property type="match status" value="1"/>
</dbReference>
<organism evidence="1 2">
    <name type="scientific">Vibrio caribbeanicus ATCC BAA-2122</name>
    <dbReference type="NCBI Taxonomy" id="796620"/>
    <lineage>
        <taxon>Bacteria</taxon>
        <taxon>Pseudomonadati</taxon>
        <taxon>Pseudomonadota</taxon>
        <taxon>Gammaproteobacteria</taxon>
        <taxon>Vibrionales</taxon>
        <taxon>Vibrionaceae</taxon>
        <taxon>Vibrio</taxon>
    </lineage>
</organism>
<dbReference type="Proteomes" id="UP000002943">
    <property type="component" value="Unassembled WGS sequence"/>
</dbReference>
<dbReference type="Gene3D" id="3.30.1360.120">
    <property type="entry name" value="Probable tRNA modification gtpase trme, domain 1"/>
    <property type="match status" value="1"/>
</dbReference>
<dbReference type="SUPFAM" id="SSF103025">
    <property type="entry name" value="Folate-binding domain"/>
    <property type="match status" value="1"/>
</dbReference>
<dbReference type="OrthoDB" id="9814782at2"/>
<dbReference type="STRING" id="796620.VIBC2010_00759"/>
<sequence>MSDVLISKNDVDEHCSWQPYERSPLTDGGGVNPTHLVKDPTVWIEEVRGISQLILRGNPENSEFLSSAQVVLNIMLPLVPNTSTETEAYRTFWLSPDEWLIVAQSSDAIGVESILRNSLSNDCALTDVSGGQVLLRLEGQNAENVLKKSTSYDLGKLTIGKTVGTCVAKSNVRICRVDNQSFELIVRRSLANYLLTWLMDASQEYGVVFRRQ</sequence>
<dbReference type="Pfam" id="PF04268">
    <property type="entry name" value="SoxG"/>
    <property type="match status" value="1"/>
</dbReference>
<dbReference type="EMBL" id="AEIU01000046">
    <property type="protein sequence ID" value="EFP97781.1"/>
    <property type="molecule type" value="Genomic_DNA"/>
</dbReference>
<name>E3BGH3_9VIBR</name>
<dbReference type="eggNOG" id="COG4583">
    <property type="taxonomic scope" value="Bacteria"/>
</dbReference>
<gene>
    <name evidence="1" type="ORF">VIBC2010_00759</name>
</gene>
<proteinExistence type="predicted"/>
<dbReference type="InterPro" id="IPR007375">
    <property type="entry name" value="SoxG"/>
</dbReference>
<reference evidence="1 2" key="1">
    <citation type="journal article" date="2012" name="Int. J. Syst. Evol. Microbiol.">
        <title>Vibrio caribbeanicus sp. nov., isolated from the marine sponge Scleritoderma cyanea.</title>
        <authorList>
            <person name="Hoffmann M."/>
            <person name="Monday S.R."/>
            <person name="Allard M.W."/>
            <person name="Strain E.A."/>
            <person name="Whittaker P."/>
            <person name="Naum M."/>
            <person name="McCarthy P.J."/>
            <person name="Lopez J.V."/>
            <person name="Fischer M."/>
            <person name="Brown E.W."/>
        </authorList>
    </citation>
    <scope>NUCLEOTIDE SEQUENCE [LARGE SCALE GENOMIC DNA]</scope>
    <source>
        <strain evidence="1 2">ATCC BAA-2122</strain>
    </source>
</reference>
<evidence type="ECO:0000313" key="1">
    <source>
        <dbReference type="EMBL" id="EFP97781.1"/>
    </source>
</evidence>
<evidence type="ECO:0000313" key="2">
    <source>
        <dbReference type="Proteomes" id="UP000002943"/>
    </source>
</evidence>
<accession>E3BGH3</accession>
<keyword evidence="2" id="KW-1185">Reference proteome</keyword>
<dbReference type="InterPro" id="IPR027266">
    <property type="entry name" value="TrmE/GcvT-like"/>
</dbReference>
<dbReference type="AlphaFoldDB" id="E3BGH3"/>
<comment type="caution">
    <text evidence="1">The sequence shown here is derived from an EMBL/GenBank/DDBJ whole genome shotgun (WGS) entry which is preliminary data.</text>
</comment>
<dbReference type="RefSeq" id="WP_009600060.1">
    <property type="nucleotide sequence ID" value="NZ_AEIU01000046.1"/>
</dbReference>
<protein>
    <submittedName>
        <fullName evidence="1">Sarcosine oxidase, gamma subunit</fullName>
    </submittedName>
</protein>